<dbReference type="SUPFAM" id="SSF63829">
    <property type="entry name" value="Calcium-dependent phosphotriesterase"/>
    <property type="match status" value="1"/>
</dbReference>
<protein>
    <submittedName>
        <fullName evidence="7">Adipocyte plasma membrane-associated-like protein</fullName>
    </submittedName>
    <submittedName>
        <fullName evidence="8">Putative strictosidine synthase transcription factor WD40-like family</fullName>
        <ecNumber evidence="8">4.3.3.2</ecNumber>
    </submittedName>
</protein>
<keyword evidence="4" id="KW-0325">Glycoprotein</keyword>
<dbReference type="OrthoDB" id="5307922at2759"/>
<dbReference type="GO" id="GO:0005773">
    <property type="term" value="C:vacuole"/>
    <property type="evidence" value="ECO:0007669"/>
    <property type="project" value="UniProtKB-SubCell"/>
</dbReference>
<reference evidence="7 10" key="1">
    <citation type="journal article" date="2011" name="Nature">
        <title>The Medicago genome provides insight into the evolution of rhizobial symbioses.</title>
        <authorList>
            <person name="Young N.D."/>
            <person name="Debelle F."/>
            <person name="Oldroyd G.E."/>
            <person name="Geurts R."/>
            <person name="Cannon S.B."/>
            <person name="Udvardi M.K."/>
            <person name="Benedito V.A."/>
            <person name="Mayer K.F."/>
            <person name="Gouzy J."/>
            <person name="Schoof H."/>
            <person name="Van de Peer Y."/>
            <person name="Proost S."/>
            <person name="Cook D.R."/>
            <person name="Meyers B.C."/>
            <person name="Spannagl M."/>
            <person name="Cheung F."/>
            <person name="De Mita S."/>
            <person name="Krishnakumar V."/>
            <person name="Gundlach H."/>
            <person name="Zhou S."/>
            <person name="Mudge J."/>
            <person name="Bharti A.K."/>
            <person name="Murray J.D."/>
            <person name="Naoumkina M.A."/>
            <person name="Rosen B."/>
            <person name="Silverstein K.A."/>
            <person name="Tang H."/>
            <person name="Rombauts S."/>
            <person name="Zhao P.X."/>
            <person name="Zhou P."/>
            <person name="Barbe V."/>
            <person name="Bardou P."/>
            <person name="Bechner M."/>
            <person name="Bellec A."/>
            <person name="Berger A."/>
            <person name="Berges H."/>
            <person name="Bidwell S."/>
            <person name="Bisseling T."/>
            <person name="Choisne N."/>
            <person name="Couloux A."/>
            <person name="Denny R."/>
            <person name="Deshpande S."/>
            <person name="Dai X."/>
            <person name="Doyle J.J."/>
            <person name="Dudez A.M."/>
            <person name="Farmer A.D."/>
            <person name="Fouteau S."/>
            <person name="Franken C."/>
            <person name="Gibelin C."/>
            <person name="Gish J."/>
            <person name="Goldstein S."/>
            <person name="Gonzalez A.J."/>
            <person name="Green P.J."/>
            <person name="Hallab A."/>
            <person name="Hartog M."/>
            <person name="Hua A."/>
            <person name="Humphray S.J."/>
            <person name="Jeong D.H."/>
            <person name="Jing Y."/>
            <person name="Jocker A."/>
            <person name="Kenton S.M."/>
            <person name="Kim D.J."/>
            <person name="Klee K."/>
            <person name="Lai H."/>
            <person name="Lang C."/>
            <person name="Lin S."/>
            <person name="Macmil S.L."/>
            <person name="Magdelenat G."/>
            <person name="Matthews L."/>
            <person name="McCorrison J."/>
            <person name="Monaghan E.L."/>
            <person name="Mun J.H."/>
            <person name="Najar F.Z."/>
            <person name="Nicholson C."/>
            <person name="Noirot C."/>
            <person name="O'Bleness M."/>
            <person name="Paule C.R."/>
            <person name="Poulain J."/>
            <person name="Prion F."/>
            <person name="Qin B."/>
            <person name="Qu C."/>
            <person name="Retzel E.F."/>
            <person name="Riddle C."/>
            <person name="Sallet E."/>
            <person name="Samain S."/>
            <person name="Samson N."/>
            <person name="Sanders I."/>
            <person name="Saurat O."/>
            <person name="Scarpelli C."/>
            <person name="Schiex T."/>
            <person name="Segurens B."/>
            <person name="Severin A.J."/>
            <person name="Sherrier D.J."/>
            <person name="Shi R."/>
            <person name="Sims S."/>
            <person name="Singer S.R."/>
            <person name="Sinharoy S."/>
            <person name="Sterck L."/>
            <person name="Viollet A."/>
            <person name="Wang B.B."/>
            <person name="Wang K."/>
            <person name="Wang M."/>
            <person name="Wang X."/>
            <person name="Warfsmann J."/>
            <person name="Weissenbach J."/>
            <person name="White D.D."/>
            <person name="White J.D."/>
            <person name="Wiley G.B."/>
            <person name="Wincker P."/>
            <person name="Xing Y."/>
            <person name="Yang L."/>
            <person name="Yao Z."/>
            <person name="Ying F."/>
            <person name="Zhai J."/>
            <person name="Zhou L."/>
            <person name="Zuber A."/>
            <person name="Denarie J."/>
            <person name="Dixon R.A."/>
            <person name="May G.D."/>
            <person name="Schwartz D.C."/>
            <person name="Rogers J."/>
            <person name="Quetier F."/>
            <person name="Town C.D."/>
            <person name="Roe B.A."/>
        </authorList>
    </citation>
    <scope>NUCLEOTIDE SEQUENCE [LARGE SCALE GENOMIC DNA]</scope>
    <source>
        <strain evidence="7">A17</strain>
        <strain evidence="9 10">cv. Jemalong A17</strain>
    </source>
</reference>
<dbReference type="InterPro" id="IPR011042">
    <property type="entry name" value="6-blade_b-propeller_TolB-like"/>
</dbReference>
<keyword evidence="10" id="KW-1185">Reference proteome</keyword>
<dbReference type="Gene3D" id="2.120.10.30">
    <property type="entry name" value="TolB, C-terminal domain"/>
    <property type="match status" value="1"/>
</dbReference>
<dbReference type="eggNOG" id="KOG1520">
    <property type="taxonomic scope" value="Eukaryota"/>
</dbReference>
<dbReference type="STRING" id="3880.G7IGG5"/>
<evidence type="ECO:0000259" key="6">
    <source>
        <dbReference type="Pfam" id="PF03088"/>
    </source>
</evidence>
<reference evidence="8" key="4">
    <citation type="journal article" date="2018" name="Nat. Plants">
        <title>Whole-genome landscape of Medicago truncatula symbiotic genes.</title>
        <authorList>
            <person name="Pecrix Y."/>
            <person name="Gamas P."/>
            <person name="Carrere S."/>
        </authorList>
    </citation>
    <scope>NUCLEOTIDE SEQUENCE</scope>
    <source>
        <tissue evidence="8">Leaves</tissue>
    </source>
</reference>
<dbReference type="FunFam" id="2.120.10.30:FF:000066">
    <property type="entry name" value="ABC transporter permease protein"/>
    <property type="match status" value="1"/>
</dbReference>
<evidence type="ECO:0000313" key="8">
    <source>
        <dbReference type="EMBL" id="RHN73654.1"/>
    </source>
</evidence>
<dbReference type="AlphaFoldDB" id="G7IGG5"/>
<evidence type="ECO:0000256" key="3">
    <source>
        <dbReference type="ARBA" id="ARBA00022554"/>
    </source>
</evidence>
<feature type="domain" description="Strictosidine synthase conserved region" evidence="6">
    <location>
        <begin position="165"/>
        <end position="247"/>
    </location>
</feature>
<dbReference type="PANTHER" id="PTHR10426:SF68">
    <property type="entry name" value="OS07G0614000 PROTEIN"/>
    <property type="match status" value="1"/>
</dbReference>
<dbReference type="GO" id="GO:0016829">
    <property type="term" value="F:lyase activity"/>
    <property type="evidence" value="ECO:0007669"/>
    <property type="project" value="UniProtKB-KW"/>
</dbReference>
<dbReference type="Pfam" id="PF20067">
    <property type="entry name" value="SSL_N"/>
    <property type="match status" value="1"/>
</dbReference>
<dbReference type="GO" id="GO:0016787">
    <property type="term" value="F:hydrolase activity"/>
    <property type="evidence" value="ECO:0000318"/>
    <property type="project" value="GO_Central"/>
</dbReference>
<keyword evidence="5" id="KW-1133">Transmembrane helix</keyword>
<comment type="subcellular location">
    <subcellularLocation>
        <location evidence="1">Vacuole</location>
    </subcellularLocation>
</comment>
<keyword evidence="3" id="KW-0926">Vacuole</keyword>
<comment type="similarity">
    <text evidence="2">Belongs to the strictosidine synthase family.</text>
</comment>
<accession>G7IGG5</accession>
<dbReference type="PANTHER" id="PTHR10426">
    <property type="entry name" value="STRICTOSIDINE SYNTHASE-RELATED"/>
    <property type="match status" value="1"/>
</dbReference>
<dbReference type="InterPro" id="IPR018119">
    <property type="entry name" value="Strictosidine_synth_cons-reg"/>
</dbReference>
<reference evidence="9" key="3">
    <citation type="submission" date="2015-04" db="UniProtKB">
        <authorList>
            <consortium name="EnsemblPlants"/>
        </authorList>
    </citation>
    <scope>IDENTIFICATION</scope>
    <source>
        <strain evidence="9">cv. Jemalong A17</strain>
    </source>
</reference>
<dbReference type="Pfam" id="PF03088">
    <property type="entry name" value="Str_synth"/>
    <property type="match status" value="1"/>
</dbReference>
<organism evidence="7 10">
    <name type="scientific">Medicago truncatula</name>
    <name type="common">Barrel medic</name>
    <name type="synonym">Medicago tribuloides</name>
    <dbReference type="NCBI Taxonomy" id="3880"/>
    <lineage>
        <taxon>Eukaryota</taxon>
        <taxon>Viridiplantae</taxon>
        <taxon>Streptophyta</taxon>
        <taxon>Embryophyta</taxon>
        <taxon>Tracheophyta</taxon>
        <taxon>Spermatophyta</taxon>
        <taxon>Magnoliopsida</taxon>
        <taxon>eudicotyledons</taxon>
        <taxon>Gunneridae</taxon>
        <taxon>Pentapetalae</taxon>
        <taxon>rosids</taxon>
        <taxon>fabids</taxon>
        <taxon>Fabales</taxon>
        <taxon>Fabaceae</taxon>
        <taxon>Papilionoideae</taxon>
        <taxon>50 kb inversion clade</taxon>
        <taxon>NPAAA clade</taxon>
        <taxon>Hologalegina</taxon>
        <taxon>IRL clade</taxon>
        <taxon>Trifolieae</taxon>
        <taxon>Medicago</taxon>
    </lineage>
</organism>
<gene>
    <name evidence="9" type="primary">11443676</name>
    <name evidence="7" type="ordered locus">MTR_2g042430</name>
    <name evidence="8" type="ORF">MtrunA17_Chr2g0300861</name>
</gene>
<keyword evidence="8" id="KW-0456">Lyase</keyword>
<evidence type="ECO:0000313" key="7">
    <source>
        <dbReference type="EMBL" id="AES65567.1"/>
    </source>
</evidence>
<dbReference type="Proteomes" id="UP000002051">
    <property type="component" value="Chromosome 2"/>
</dbReference>
<dbReference type="EMBL" id="CM001218">
    <property type="protein sequence ID" value="AES65567.1"/>
    <property type="molecule type" value="Genomic_DNA"/>
</dbReference>
<dbReference type="Proteomes" id="UP000265566">
    <property type="component" value="Chromosome 2"/>
</dbReference>
<name>G7IGG5_MEDTR</name>
<dbReference type="EMBL" id="PSQE01000002">
    <property type="protein sequence ID" value="RHN73654.1"/>
    <property type="molecule type" value="Genomic_DNA"/>
</dbReference>
<dbReference type="PaxDb" id="3880-AES65567"/>
<evidence type="ECO:0000313" key="10">
    <source>
        <dbReference type="Proteomes" id="UP000002051"/>
    </source>
</evidence>
<keyword evidence="5" id="KW-0812">Transmembrane</keyword>
<dbReference type="OMA" id="GMEFVHT"/>
<dbReference type="KEGG" id="mtr:11443676"/>
<dbReference type="EC" id="4.3.3.2" evidence="8"/>
<dbReference type="Gramene" id="rna9495">
    <property type="protein sequence ID" value="RHN73654.1"/>
    <property type="gene ID" value="gene9495"/>
</dbReference>
<dbReference type="EnsemblPlants" id="AES65567">
    <property type="protein sequence ID" value="AES65567"/>
    <property type="gene ID" value="MTR_2g042430"/>
</dbReference>
<keyword evidence="5" id="KW-0472">Membrane</keyword>
<reference evidence="7 10" key="2">
    <citation type="journal article" date="2014" name="BMC Genomics">
        <title>An improved genome release (version Mt4.0) for the model legume Medicago truncatula.</title>
        <authorList>
            <person name="Tang H."/>
            <person name="Krishnakumar V."/>
            <person name="Bidwell S."/>
            <person name="Rosen B."/>
            <person name="Chan A."/>
            <person name="Zhou S."/>
            <person name="Gentzbittel L."/>
            <person name="Childs K.L."/>
            <person name="Yandell M."/>
            <person name="Gundlach H."/>
            <person name="Mayer K.F."/>
            <person name="Schwartz D.C."/>
            <person name="Town C.D."/>
        </authorList>
    </citation>
    <scope>GENOME REANNOTATION</scope>
    <source>
        <strain evidence="9 10">cv. Jemalong A17</strain>
    </source>
</reference>
<evidence type="ECO:0000256" key="2">
    <source>
        <dbReference type="ARBA" id="ARBA00009191"/>
    </source>
</evidence>
<proteinExistence type="inferred from homology"/>
<feature type="transmembrane region" description="Helical" evidence="5">
    <location>
        <begin position="12"/>
        <end position="37"/>
    </location>
</feature>
<evidence type="ECO:0000256" key="5">
    <source>
        <dbReference type="SAM" id="Phobius"/>
    </source>
</evidence>
<sequence>MASNITNPPSTLGKYCVTLTSSLVLASLVALTVQVFYFSPIDPVILEIPSSASSPSSTKNNQLQNVIKLGEGFLKQPEDVCVDKNGVLYTATRDGWIKRMVRNENWENWKHIDSSSLLGITTSKDGGLIVCDASEGLLKVTEDGFSVILSQVNGSQLMFADDVIEASDGNIYFSVGSNKFGLHDWYLDLLEARPHGQLLKYNPTLNETVIVIDNLTFANGVALSKDEDYVVVCETWKFRCVRHWLKGINNGKTDIFIENLPGGPDNINLAPDGSFWIALVQLTSKRLGFVHTSIVCKHLLASFPRLINLINSATKSAMVLNVGTEGNIIRKFGDNEGKVISFVTSAVEFEDHLYLGSLNSDFVGKLPLPSAE</sequence>
<evidence type="ECO:0000313" key="9">
    <source>
        <dbReference type="EnsemblPlants" id="AES65567"/>
    </source>
</evidence>
<evidence type="ECO:0000256" key="4">
    <source>
        <dbReference type="ARBA" id="ARBA00023180"/>
    </source>
</evidence>
<dbReference type="HOGENOM" id="CLU_023267_0_2_1"/>
<evidence type="ECO:0000256" key="1">
    <source>
        <dbReference type="ARBA" id="ARBA00004116"/>
    </source>
</evidence>